<dbReference type="GO" id="GO:0016836">
    <property type="term" value="F:hydro-lyase activity"/>
    <property type="evidence" value="ECO:0007669"/>
    <property type="project" value="InterPro"/>
</dbReference>
<evidence type="ECO:0000259" key="2">
    <source>
        <dbReference type="PROSITE" id="PS51383"/>
    </source>
</evidence>
<organism evidence="3 4">
    <name type="scientific">Candidatus Dechloromonas phosphorivorans</name>
    <dbReference type="NCBI Taxonomy" id="2899244"/>
    <lineage>
        <taxon>Bacteria</taxon>
        <taxon>Pseudomonadati</taxon>
        <taxon>Pseudomonadota</taxon>
        <taxon>Betaproteobacteria</taxon>
        <taxon>Rhodocyclales</taxon>
        <taxon>Azonexaceae</taxon>
        <taxon>Dechloromonas</taxon>
    </lineage>
</organism>
<sequence length="114" mass="12292">MLLQTDLQALACGPGLGRSAEALRLLEQSLNAPVQLLLDADALNLLADDGRIDGRLYNRVGPTIPDPAPAEAARLLIARSAKFRATASARPRTGRALSQPHCPERLRHSDCHDH</sequence>
<name>A0A9D7LNY9_9RHOO</name>
<evidence type="ECO:0000256" key="1">
    <source>
        <dbReference type="SAM" id="MobiDB-lite"/>
    </source>
</evidence>
<dbReference type="Gene3D" id="3.40.1190.20">
    <property type="match status" value="1"/>
</dbReference>
<feature type="region of interest" description="Disordered" evidence="1">
    <location>
        <begin position="86"/>
        <end position="114"/>
    </location>
</feature>
<dbReference type="PROSITE" id="PS51383">
    <property type="entry name" value="YJEF_C_3"/>
    <property type="match status" value="1"/>
</dbReference>
<proteinExistence type="predicted"/>
<evidence type="ECO:0000313" key="3">
    <source>
        <dbReference type="EMBL" id="MBK8891307.1"/>
    </source>
</evidence>
<dbReference type="AlphaFoldDB" id="A0A9D7LNY9"/>
<feature type="domain" description="YjeF C-terminal" evidence="2">
    <location>
        <begin position="1"/>
        <end position="114"/>
    </location>
</feature>
<dbReference type="InterPro" id="IPR029056">
    <property type="entry name" value="Ribokinase-like"/>
</dbReference>
<dbReference type="Proteomes" id="UP000808146">
    <property type="component" value="Unassembled WGS sequence"/>
</dbReference>
<protein>
    <recommendedName>
        <fullName evidence="2">YjeF C-terminal domain-containing protein</fullName>
    </recommendedName>
</protein>
<reference evidence="3" key="1">
    <citation type="submission" date="2020-10" db="EMBL/GenBank/DDBJ databases">
        <title>Connecting structure to function with the recovery of over 1000 high-quality activated sludge metagenome-assembled genomes encoding full-length rRNA genes using long-read sequencing.</title>
        <authorList>
            <person name="Singleton C.M."/>
            <person name="Petriglieri F."/>
            <person name="Kristensen J.M."/>
            <person name="Kirkegaard R.H."/>
            <person name="Michaelsen T.Y."/>
            <person name="Andersen M.H."/>
            <person name="Karst S.M."/>
            <person name="Dueholm M.S."/>
            <person name="Nielsen P.H."/>
            <person name="Albertsen M."/>
        </authorList>
    </citation>
    <scope>NUCLEOTIDE SEQUENCE</scope>
    <source>
        <strain evidence="3">OdNE_18-Q3-R46-58_BAT3C.305</strain>
    </source>
</reference>
<comment type="caution">
    <text evidence="3">The sequence shown here is derived from an EMBL/GenBank/DDBJ whole genome shotgun (WGS) entry which is preliminary data.</text>
</comment>
<evidence type="ECO:0000313" key="4">
    <source>
        <dbReference type="Proteomes" id="UP000808146"/>
    </source>
</evidence>
<accession>A0A9D7LNY9</accession>
<dbReference type="SUPFAM" id="SSF53613">
    <property type="entry name" value="Ribokinase-like"/>
    <property type="match status" value="1"/>
</dbReference>
<dbReference type="Pfam" id="PF01256">
    <property type="entry name" value="Carb_kinase"/>
    <property type="match status" value="1"/>
</dbReference>
<feature type="compositionally biased region" description="Basic and acidic residues" evidence="1">
    <location>
        <begin position="102"/>
        <end position="114"/>
    </location>
</feature>
<dbReference type="EMBL" id="JADKBR010000017">
    <property type="protein sequence ID" value="MBK8891307.1"/>
    <property type="molecule type" value="Genomic_DNA"/>
</dbReference>
<dbReference type="InterPro" id="IPR000631">
    <property type="entry name" value="CARKD"/>
</dbReference>
<gene>
    <name evidence="3" type="ORF">IPN75_13570</name>
</gene>